<name>A0A955I855_9BACT</name>
<evidence type="ECO:0000313" key="3">
    <source>
        <dbReference type="Proteomes" id="UP000745577"/>
    </source>
</evidence>
<dbReference type="EMBL" id="JAGQLL010000096">
    <property type="protein sequence ID" value="MCA9380595.1"/>
    <property type="molecule type" value="Genomic_DNA"/>
</dbReference>
<accession>A0A955I855</accession>
<dbReference type="Proteomes" id="UP000745577">
    <property type="component" value="Unassembled WGS sequence"/>
</dbReference>
<evidence type="ECO:0000259" key="1">
    <source>
        <dbReference type="SMART" id="SM00481"/>
    </source>
</evidence>
<feature type="non-terminal residue" evidence="2">
    <location>
        <position position="269"/>
    </location>
</feature>
<dbReference type="PANTHER" id="PTHR32294">
    <property type="entry name" value="DNA POLYMERASE III SUBUNIT ALPHA"/>
    <property type="match status" value="1"/>
</dbReference>
<dbReference type="PANTHER" id="PTHR32294:SF0">
    <property type="entry name" value="DNA POLYMERASE III SUBUNIT ALPHA"/>
    <property type="match status" value="1"/>
</dbReference>
<dbReference type="Pfam" id="PF02811">
    <property type="entry name" value="PHP"/>
    <property type="match status" value="1"/>
</dbReference>
<sequence>MSHNFIHLHAHSEYSLLDGVAKIPAYVGKVKSYGMNSAALTDHGVMYGAFEFWQECNYQGIKPIIGCEIYVAERTRFDKTPGIDDKRYHLTLLAKNKEGYHNLLKLVSHAFMEGFYYKPRADRELIEKYGKGLIALSGCLGSNFNKYLMAGDEQKAIKWIKFLQSSVDDVYIELQRNGIKESEDLVEKQIEIANKLKLPYVATCDTHYIEKEDHKVQEIVWCISDGKKLEDPARRQYSSTEFYIKSQDQLFELFPDYPEALENTQKLAD</sequence>
<dbReference type="InterPro" id="IPR004805">
    <property type="entry name" value="DnaE2/DnaE/PolC"/>
</dbReference>
<dbReference type="InterPro" id="IPR004013">
    <property type="entry name" value="PHP_dom"/>
</dbReference>
<reference evidence="2" key="2">
    <citation type="journal article" date="2021" name="Microbiome">
        <title>Successional dynamics and alternative stable states in a saline activated sludge microbial community over 9 years.</title>
        <authorList>
            <person name="Wang Y."/>
            <person name="Ye J."/>
            <person name="Ju F."/>
            <person name="Liu L."/>
            <person name="Boyd J.A."/>
            <person name="Deng Y."/>
            <person name="Parks D.H."/>
            <person name="Jiang X."/>
            <person name="Yin X."/>
            <person name="Woodcroft B.J."/>
            <person name="Tyson G.W."/>
            <person name="Hugenholtz P."/>
            <person name="Polz M.F."/>
            <person name="Zhang T."/>
        </authorList>
    </citation>
    <scope>NUCLEOTIDE SEQUENCE</scope>
    <source>
        <strain evidence="2">HKST-UBA15</strain>
    </source>
</reference>
<proteinExistence type="predicted"/>
<dbReference type="SMART" id="SM00481">
    <property type="entry name" value="POLIIIAc"/>
    <property type="match status" value="1"/>
</dbReference>
<dbReference type="Gene3D" id="3.20.20.140">
    <property type="entry name" value="Metal-dependent hydrolases"/>
    <property type="match status" value="1"/>
</dbReference>
<dbReference type="AlphaFoldDB" id="A0A955I855"/>
<dbReference type="GO" id="GO:0006260">
    <property type="term" value="P:DNA replication"/>
    <property type="evidence" value="ECO:0007669"/>
    <property type="project" value="InterPro"/>
</dbReference>
<dbReference type="GO" id="GO:0008408">
    <property type="term" value="F:3'-5' exonuclease activity"/>
    <property type="evidence" value="ECO:0007669"/>
    <property type="project" value="InterPro"/>
</dbReference>
<protein>
    <submittedName>
        <fullName evidence="2">PHP domain-containing protein</fullName>
    </submittedName>
</protein>
<dbReference type="CDD" id="cd12113">
    <property type="entry name" value="PHP_PolIIIA_DnaE3"/>
    <property type="match status" value="1"/>
</dbReference>
<organism evidence="2 3">
    <name type="scientific">Candidatus Dojkabacteria bacterium</name>
    <dbReference type="NCBI Taxonomy" id="2099670"/>
    <lineage>
        <taxon>Bacteria</taxon>
        <taxon>Candidatus Dojkabacteria</taxon>
    </lineage>
</organism>
<feature type="domain" description="Polymerase/histidinol phosphatase N-terminal" evidence="1">
    <location>
        <begin position="6"/>
        <end position="73"/>
    </location>
</feature>
<dbReference type="SUPFAM" id="SSF89550">
    <property type="entry name" value="PHP domain-like"/>
    <property type="match status" value="1"/>
</dbReference>
<gene>
    <name evidence="2" type="ORF">KC675_05455</name>
</gene>
<comment type="caution">
    <text evidence="2">The sequence shown here is derived from an EMBL/GenBank/DDBJ whole genome shotgun (WGS) entry which is preliminary data.</text>
</comment>
<dbReference type="InterPro" id="IPR016195">
    <property type="entry name" value="Pol/histidinol_Pase-like"/>
</dbReference>
<evidence type="ECO:0000313" key="2">
    <source>
        <dbReference type="EMBL" id="MCA9380595.1"/>
    </source>
</evidence>
<reference evidence="2" key="1">
    <citation type="submission" date="2020-04" db="EMBL/GenBank/DDBJ databases">
        <authorList>
            <person name="Zhang T."/>
        </authorList>
    </citation>
    <scope>NUCLEOTIDE SEQUENCE</scope>
    <source>
        <strain evidence="2">HKST-UBA15</strain>
    </source>
</reference>
<dbReference type="InterPro" id="IPR003141">
    <property type="entry name" value="Pol/His_phosphatase_N"/>
</dbReference>